<dbReference type="PROSITE" id="PS50003">
    <property type="entry name" value="PH_DOMAIN"/>
    <property type="match status" value="1"/>
</dbReference>
<dbReference type="AlphaFoldDB" id="A0A9P0NGZ1"/>
<evidence type="ECO:0000256" key="1">
    <source>
        <dbReference type="SAM" id="MobiDB-lite"/>
    </source>
</evidence>
<proteinExistence type="predicted"/>
<accession>A0A9P0NGZ1</accession>
<organism evidence="3 4">
    <name type="scientific">Chironomus riparius</name>
    <dbReference type="NCBI Taxonomy" id="315576"/>
    <lineage>
        <taxon>Eukaryota</taxon>
        <taxon>Metazoa</taxon>
        <taxon>Ecdysozoa</taxon>
        <taxon>Arthropoda</taxon>
        <taxon>Hexapoda</taxon>
        <taxon>Insecta</taxon>
        <taxon>Pterygota</taxon>
        <taxon>Neoptera</taxon>
        <taxon>Endopterygota</taxon>
        <taxon>Diptera</taxon>
        <taxon>Nematocera</taxon>
        <taxon>Chironomoidea</taxon>
        <taxon>Chironomidae</taxon>
        <taxon>Chironominae</taxon>
        <taxon>Chironomus</taxon>
    </lineage>
</organism>
<feature type="domain" description="PH" evidence="2">
    <location>
        <begin position="108"/>
        <end position="140"/>
    </location>
</feature>
<dbReference type="SMART" id="SM00233">
    <property type="entry name" value="PH"/>
    <property type="match status" value="1"/>
</dbReference>
<dbReference type="InterPro" id="IPR011993">
    <property type="entry name" value="PH-like_dom_sf"/>
</dbReference>
<evidence type="ECO:0000259" key="2">
    <source>
        <dbReference type="PROSITE" id="PS50003"/>
    </source>
</evidence>
<protein>
    <recommendedName>
        <fullName evidence="2">PH domain-containing protein</fullName>
    </recommendedName>
</protein>
<feature type="compositionally biased region" description="Basic and acidic residues" evidence="1">
    <location>
        <begin position="169"/>
        <end position="178"/>
    </location>
</feature>
<gene>
    <name evidence="3" type="ORF">CHIRRI_LOCUS3820</name>
</gene>
<sequence>MSHRKSSNSRVSENPYNIYEAAISLSNQDSEKCPFTGLPAVHLKLMCSPLAGLLTRIERKLFFGQSKDFYAGILDKWILLYPSKSNDMAPSEYFYPKRLVNVKGENQFIIVTNNDKRYHFQAPNSHEYSEWIENINKILEDSHSGRARESQIIPQLLSTRKLPLPPPPTKEDDKKENNDDIENYYSFSGASQSINSNEERLYEEPCSTSIEDNESPPKLPRKIGKKIIEEDEVDHEYDTPKSTKSFDETKDVKDVENVPPQHNDTSPNIPRVKVSEMTAILSGFNLVSPEEKLRSSNMIRNRKALSIEPTDVIESHKRKSPVKKWFRETIMRSKRYSQKEKTSPVIEEADEEMNKVVTSVKGSKVNMIINQLEKSGQLKALKKGLKSRKSLVYDNNEEYETVCVKNNEVSK</sequence>
<feature type="region of interest" description="Disordered" evidence="1">
    <location>
        <begin position="152"/>
        <end position="220"/>
    </location>
</feature>
<reference evidence="3" key="1">
    <citation type="submission" date="2022-01" db="EMBL/GenBank/DDBJ databases">
        <authorList>
            <person name="King R."/>
        </authorList>
    </citation>
    <scope>NUCLEOTIDE SEQUENCE</scope>
</reference>
<keyword evidence="4" id="KW-1185">Reference proteome</keyword>
<dbReference type="SUPFAM" id="SSF50729">
    <property type="entry name" value="PH domain-like"/>
    <property type="match status" value="1"/>
</dbReference>
<dbReference type="Gene3D" id="2.30.29.30">
    <property type="entry name" value="Pleckstrin-homology domain (PH domain)/Phosphotyrosine-binding domain (PTB)"/>
    <property type="match status" value="1"/>
</dbReference>
<evidence type="ECO:0000313" key="4">
    <source>
        <dbReference type="Proteomes" id="UP001153620"/>
    </source>
</evidence>
<reference evidence="3" key="2">
    <citation type="submission" date="2022-10" db="EMBL/GenBank/DDBJ databases">
        <authorList>
            <consortium name="ENA_rothamsted_submissions"/>
            <consortium name="culmorum"/>
            <person name="King R."/>
        </authorList>
    </citation>
    <scope>NUCLEOTIDE SEQUENCE</scope>
</reference>
<dbReference type="Proteomes" id="UP001153620">
    <property type="component" value="Chromosome 1"/>
</dbReference>
<dbReference type="InterPro" id="IPR001849">
    <property type="entry name" value="PH_domain"/>
</dbReference>
<name>A0A9P0NGZ1_9DIPT</name>
<evidence type="ECO:0000313" key="3">
    <source>
        <dbReference type="EMBL" id="CAH1715302.1"/>
    </source>
</evidence>
<feature type="compositionally biased region" description="Polar residues" evidence="1">
    <location>
        <begin position="185"/>
        <end position="196"/>
    </location>
</feature>
<dbReference type="EMBL" id="OU895877">
    <property type="protein sequence ID" value="CAH1715302.1"/>
    <property type="molecule type" value="Genomic_DNA"/>
</dbReference>